<keyword evidence="2" id="KW-1185">Reference proteome</keyword>
<organism evidence="1 2">
    <name type="scientific">Portunus trituberculatus</name>
    <name type="common">Swimming crab</name>
    <name type="synonym">Neptunus trituberculatus</name>
    <dbReference type="NCBI Taxonomy" id="210409"/>
    <lineage>
        <taxon>Eukaryota</taxon>
        <taxon>Metazoa</taxon>
        <taxon>Ecdysozoa</taxon>
        <taxon>Arthropoda</taxon>
        <taxon>Crustacea</taxon>
        <taxon>Multicrustacea</taxon>
        <taxon>Malacostraca</taxon>
        <taxon>Eumalacostraca</taxon>
        <taxon>Eucarida</taxon>
        <taxon>Decapoda</taxon>
        <taxon>Pleocyemata</taxon>
        <taxon>Brachyura</taxon>
        <taxon>Eubrachyura</taxon>
        <taxon>Portunoidea</taxon>
        <taxon>Portunidae</taxon>
        <taxon>Portuninae</taxon>
        <taxon>Portunus</taxon>
    </lineage>
</organism>
<comment type="caution">
    <text evidence="1">The sequence shown here is derived from an EMBL/GenBank/DDBJ whole genome shotgun (WGS) entry which is preliminary data.</text>
</comment>
<reference evidence="1 2" key="1">
    <citation type="submission" date="2019-05" db="EMBL/GenBank/DDBJ databases">
        <title>Another draft genome of Portunus trituberculatus and its Hox gene families provides insights of decapod evolution.</title>
        <authorList>
            <person name="Jeong J.-H."/>
            <person name="Song I."/>
            <person name="Kim S."/>
            <person name="Choi T."/>
            <person name="Kim D."/>
            <person name="Ryu S."/>
            <person name="Kim W."/>
        </authorList>
    </citation>
    <scope>NUCLEOTIDE SEQUENCE [LARGE SCALE GENOMIC DNA]</scope>
    <source>
        <tissue evidence="1">Muscle</tissue>
    </source>
</reference>
<protein>
    <submittedName>
        <fullName evidence="1">Uncharacterized protein</fullName>
    </submittedName>
</protein>
<evidence type="ECO:0000313" key="2">
    <source>
        <dbReference type="Proteomes" id="UP000324222"/>
    </source>
</evidence>
<sequence>MSHIIEWLRTKPVLFMAASSLRLSVNLGTRRYHQSLRQSRYSALRGCNEWCSRSCSSAPSDIPCLFPLALCSQHDASQHDAGTSSADYVTRYLIFPLVITLLLLHHRHAPAPYSLLPAGTLHCQATKNIPYSMFPAAQRHRRS</sequence>
<dbReference type="Proteomes" id="UP000324222">
    <property type="component" value="Unassembled WGS sequence"/>
</dbReference>
<evidence type="ECO:0000313" key="1">
    <source>
        <dbReference type="EMBL" id="MPC60441.1"/>
    </source>
</evidence>
<dbReference type="AlphaFoldDB" id="A0A5B7GJZ0"/>
<proteinExistence type="predicted"/>
<name>A0A5B7GJZ0_PORTR</name>
<dbReference type="EMBL" id="VSRR010017520">
    <property type="protein sequence ID" value="MPC60441.1"/>
    <property type="molecule type" value="Genomic_DNA"/>
</dbReference>
<gene>
    <name evidence="1" type="ORF">E2C01_054486</name>
</gene>
<accession>A0A5B7GJZ0</accession>